<evidence type="ECO:0000313" key="3">
    <source>
        <dbReference type="EMBL" id="MFC3147335.1"/>
    </source>
</evidence>
<dbReference type="RefSeq" id="WP_377302262.1">
    <property type="nucleotide sequence ID" value="NZ_CP180191.1"/>
</dbReference>
<sequence length="355" mass="38133">MTPRWMRALPCAVAALLLVLSSGCANQRRIDALAASTPDPLVRAVLTNYDRVGTPPDEARALRDAMLRGLGERHNGDADLLAYLNTYCSAEPGCFSVRWAQLWTELEPDNGAAWLSLADAVSRAPNPAATQAKLGAMPMLLAKAAASTRFDLRQTSMLRRLEQALAVRHGSRLNSAIEAYGWAAAINPPAINLCLSGEPGVRPSCGRLGELMATTATTVIDRSVGLALWERNTPAGGLDADTPAGQAFVLARERIEAWSWALARDLPDLPPLSPDERKRLLTWIDNVMSDGEIAAADALLDATGVSRSQAAAHYRGTVRQVLAPGPMPRLPVPDSSARPERSGQVEARQPRPKNM</sequence>
<evidence type="ECO:0000313" key="4">
    <source>
        <dbReference type="Proteomes" id="UP001595556"/>
    </source>
</evidence>
<gene>
    <name evidence="3" type="ORF">ACFOEN_06750</name>
</gene>
<keyword evidence="2" id="KW-0732">Signal</keyword>
<dbReference type="Proteomes" id="UP001595556">
    <property type="component" value="Unassembled WGS sequence"/>
</dbReference>
<proteinExistence type="predicted"/>
<protein>
    <submittedName>
        <fullName evidence="3">Uncharacterized protein</fullName>
    </submittedName>
</protein>
<name>A0ABV7H520_9BURK</name>
<evidence type="ECO:0000256" key="2">
    <source>
        <dbReference type="SAM" id="SignalP"/>
    </source>
</evidence>
<reference evidence="4" key="1">
    <citation type="journal article" date="2019" name="Int. J. Syst. Evol. Microbiol.">
        <title>The Global Catalogue of Microorganisms (GCM) 10K type strain sequencing project: providing services to taxonomists for standard genome sequencing and annotation.</title>
        <authorList>
            <consortium name="The Broad Institute Genomics Platform"/>
            <consortium name="The Broad Institute Genome Sequencing Center for Infectious Disease"/>
            <person name="Wu L."/>
            <person name="Ma J."/>
        </authorList>
    </citation>
    <scope>NUCLEOTIDE SEQUENCE [LARGE SCALE GENOMIC DNA]</scope>
    <source>
        <strain evidence="4">KCTC 52168</strain>
    </source>
</reference>
<feature type="region of interest" description="Disordered" evidence="1">
    <location>
        <begin position="322"/>
        <end position="355"/>
    </location>
</feature>
<dbReference type="PROSITE" id="PS51257">
    <property type="entry name" value="PROKAR_LIPOPROTEIN"/>
    <property type="match status" value="1"/>
</dbReference>
<organism evidence="3 4">
    <name type="scientific">Piscinibacterium candidicorallinum</name>
    <dbReference type="NCBI Taxonomy" id="1793872"/>
    <lineage>
        <taxon>Bacteria</taxon>
        <taxon>Pseudomonadati</taxon>
        <taxon>Pseudomonadota</taxon>
        <taxon>Betaproteobacteria</taxon>
        <taxon>Burkholderiales</taxon>
        <taxon>Piscinibacterium</taxon>
    </lineage>
</organism>
<keyword evidence="4" id="KW-1185">Reference proteome</keyword>
<comment type="caution">
    <text evidence="3">The sequence shown here is derived from an EMBL/GenBank/DDBJ whole genome shotgun (WGS) entry which is preliminary data.</text>
</comment>
<evidence type="ECO:0000256" key="1">
    <source>
        <dbReference type="SAM" id="MobiDB-lite"/>
    </source>
</evidence>
<dbReference type="EMBL" id="JBHRTI010000003">
    <property type="protein sequence ID" value="MFC3147335.1"/>
    <property type="molecule type" value="Genomic_DNA"/>
</dbReference>
<feature type="chain" id="PRO_5047066907" evidence="2">
    <location>
        <begin position="28"/>
        <end position="355"/>
    </location>
</feature>
<feature type="signal peptide" evidence="2">
    <location>
        <begin position="1"/>
        <end position="27"/>
    </location>
</feature>
<accession>A0ABV7H520</accession>